<evidence type="ECO:0000256" key="1">
    <source>
        <dbReference type="SAM" id="Phobius"/>
    </source>
</evidence>
<dbReference type="Pfam" id="PF07790">
    <property type="entry name" value="Pilin_N"/>
    <property type="match status" value="1"/>
</dbReference>
<organism evidence="3 4">
    <name type="scientific">Halovenus rubra</name>
    <dbReference type="NCBI Taxonomy" id="869890"/>
    <lineage>
        <taxon>Archaea</taxon>
        <taxon>Methanobacteriati</taxon>
        <taxon>Methanobacteriota</taxon>
        <taxon>Stenosarchaea group</taxon>
        <taxon>Halobacteria</taxon>
        <taxon>Halobacteriales</taxon>
        <taxon>Haloarculaceae</taxon>
        <taxon>Halovenus</taxon>
    </lineage>
</organism>
<evidence type="ECO:0000313" key="3">
    <source>
        <dbReference type="EMBL" id="MFC7126334.1"/>
    </source>
</evidence>
<name>A0ABD5X9V8_9EURY</name>
<evidence type="ECO:0000259" key="2">
    <source>
        <dbReference type="Pfam" id="PF07790"/>
    </source>
</evidence>
<sequence>MRRGANNQSERGQSEVIGIVLLLAVVVTLVLGAGAVIIADWQSQTDQETLVNVQSNLTATELTLQHMGGESLPPKDVLVVLDGANRELRLDDSGFNGTPARFKAGSSWEYSSFSPPLTGEVTLQVFDTAENTLLHQKRYDV</sequence>
<dbReference type="NCBIfam" id="TIGR02537">
    <property type="entry name" value="arch_flag_Nterm"/>
    <property type="match status" value="1"/>
</dbReference>
<keyword evidence="1" id="KW-0812">Transmembrane</keyword>
<dbReference type="EMBL" id="JBHSZQ010000020">
    <property type="protein sequence ID" value="MFC7126334.1"/>
    <property type="molecule type" value="Genomic_DNA"/>
</dbReference>
<gene>
    <name evidence="3" type="ORF">ACFQJ7_09850</name>
</gene>
<dbReference type="InterPro" id="IPR013373">
    <property type="entry name" value="Flagellin/pilin_N_arc"/>
</dbReference>
<accession>A0ABD5X9V8</accession>
<keyword evidence="1" id="KW-0472">Membrane</keyword>
<feature type="transmembrane region" description="Helical" evidence="1">
    <location>
        <begin position="16"/>
        <end position="39"/>
    </location>
</feature>
<comment type="caution">
    <text evidence="3">The sequence shown here is derived from an EMBL/GenBank/DDBJ whole genome shotgun (WGS) entry which is preliminary data.</text>
</comment>
<protein>
    <submittedName>
        <fullName evidence="3">Type IV pilin</fullName>
    </submittedName>
</protein>
<dbReference type="InterPro" id="IPR012859">
    <property type="entry name" value="Pilin_N_archaeal"/>
</dbReference>
<proteinExistence type="predicted"/>
<dbReference type="Proteomes" id="UP001596414">
    <property type="component" value="Unassembled WGS sequence"/>
</dbReference>
<keyword evidence="1" id="KW-1133">Transmembrane helix</keyword>
<feature type="domain" description="Archaeal Type IV pilin N-terminal" evidence="2">
    <location>
        <begin position="14"/>
        <end position="85"/>
    </location>
</feature>
<dbReference type="AlphaFoldDB" id="A0ABD5X9V8"/>
<dbReference type="RefSeq" id="WP_267635889.1">
    <property type="nucleotide sequence ID" value="NZ_JAODIY010000001.1"/>
</dbReference>
<reference evidence="3 4" key="1">
    <citation type="journal article" date="2014" name="Int. J. Syst. Evol. Microbiol.">
        <title>Complete genome sequence of Corynebacterium casei LMG S-19264T (=DSM 44701T), isolated from a smear-ripened cheese.</title>
        <authorList>
            <consortium name="US DOE Joint Genome Institute (JGI-PGF)"/>
            <person name="Walter F."/>
            <person name="Albersmeier A."/>
            <person name="Kalinowski J."/>
            <person name="Ruckert C."/>
        </authorList>
    </citation>
    <scope>NUCLEOTIDE SEQUENCE [LARGE SCALE GENOMIC DNA]</scope>
    <source>
        <strain evidence="3 4">CGMCC 4.7215</strain>
    </source>
</reference>
<evidence type="ECO:0000313" key="4">
    <source>
        <dbReference type="Proteomes" id="UP001596414"/>
    </source>
</evidence>